<organism evidence="7 8">
    <name type="scientific">Mangrovibacterium diazotrophicum</name>
    <dbReference type="NCBI Taxonomy" id="1261403"/>
    <lineage>
        <taxon>Bacteria</taxon>
        <taxon>Pseudomonadati</taxon>
        <taxon>Bacteroidota</taxon>
        <taxon>Bacteroidia</taxon>
        <taxon>Marinilabiliales</taxon>
        <taxon>Prolixibacteraceae</taxon>
        <taxon>Mangrovibacterium</taxon>
    </lineage>
</organism>
<dbReference type="GO" id="GO:0046872">
    <property type="term" value="F:metal ion binding"/>
    <property type="evidence" value="ECO:0007669"/>
    <property type="project" value="UniProtKB-KW"/>
</dbReference>
<feature type="domain" description="Sulfatase N-terminal" evidence="6">
    <location>
        <begin position="30"/>
        <end position="346"/>
    </location>
</feature>
<evidence type="ECO:0000256" key="3">
    <source>
        <dbReference type="ARBA" id="ARBA00022801"/>
    </source>
</evidence>
<proteinExistence type="inferred from homology"/>
<keyword evidence="2" id="KW-0479">Metal-binding</keyword>
<evidence type="ECO:0000256" key="1">
    <source>
        <dbReference type="ARBA" id="ARBA00008779"/>
    </source>
</evidence>
<dbReference type="AlphaFoldDB" id="A0A419VX58"/>
<dbReference type="PROSITE" id="PS00149">
    <property type="entry name" value="SULFATASE_2"/>
    <property type="match status" value="1"/>
</dbReference>
<dbReference type="GO" id="GO:0004065">
    <property type="term" value="F:arylsulfatase activity"/>
    <property type="evidence" value="ECO:0007669"/>
    <property type="project" value="TreeGrafter"/>
</dbReference>
<evidence type="ECO:0000259" key="6">
    <source>
        <dbReference type="Pfam" id="PF00884"/>
    </source>
</evidence>
<dbReference type="InterPro" id="IPR024607">
    <property type="entry name" value="Sulfatase_CS"/>
</dbReference>
<evidence type="ECO:0000256" key="2">
    <source>
        <dbReference type="ARBA" id="ARBA00022723"/>
    </source>
</evidence>
<keyword evidence="8" id="KW-1185">Reference proteome</keyword>
<evidence type="ECO:0000313" key="7">
    <source>
        <dbReference type="EMBL" id="RKD87822.1"/>
    </source>
</evidence>
<keyword evidence="5" id="KW-0732">Signal</keyword>
<name>A0A419VX58_9BACT</name>
<dbReference type="SUPFAM" id="SSF53649">
    <property type="entry name" value="Alkaline phosphatase-like"/>
    <property type="match status" value="1"/>
</dbReference>
<evidence type="ECO:0000313" key="8">
    <source>
        <dbReference type="Proteomes" id="UP000283387"/>
    </source>
</evidence>
<comment type="caution">
    <text evidence="7">The sequence shown here is derived from an EMBL/GenBank/DDBJ whole genome shotgun (WGS) entry which is preliminary data.</text>
</comment>
<dbReference type="InterPro" id="IPR050738">
    <property type="entry name" value="Sulfatase"/>
</dbReference>
<dbReference type="InterPro" id="IPR017850">
    <property type="entry name" value="Alkaline_phosphatase_core_sf"/>
</dbReference>
<comment type="similarity">
    <text evidence="1">Belongs to the sulfatase family.</text>
</comment>
<dbReference type="OrthoDB" id="9765065at2"/>
<dbReference type="EMBL" id="RAPN01000003">
    <property type="protein sequence ID" value="RKD87822.1"/>
    <property type="molecule type" value="Genomic_DNA"/>
</dbReference>
<evidence type="ECO:0000256" key="5">
    <source>
        <dbReference type="SAM" id="SignalP"/>
    </source>
</evidence>
<dbReference type="PROSITE" id="PS00523">
    <property type="entry name" value="SULFATASE_1"/>
    <property type="match status" value="1"/>
</dbReference>
<dbReference type="Gene3D" id="3.30.1120.10">
    <property type="match status" value="1"/>
</dbReference>
<accession>A0A419VX58</accession>
<sequence length="457" mass="50993">MILFYRLTLCLVMLAPGILHAAQKSKNAKPNVIIIYTDDQGAIDLNCFGAKDLVTPNMDKLVGSGVKFTQFYGAPICSPSRAGLLTGKTPQRAGVGGNVSSMSDEAGMPTEQYTIAEMFKDAGYKTAQIGKWHLGQGKDKQPNAQGFDYSFGHLVGCIDNYSHFFYWEGPNRHDLYRNGEEVFYPGEYFPDLMVKEASAFFEENQSEPFFMYYAMNTPHYPYQGYPKWLEYYQDKGVEYPRDLYAAFVSTMDEEVGKLIAKLKELGLLENTIIVLQADNGYSTEERAHHGGGSAGVYRGSKFSLFEGGIRVPAAISWPGHLKEGEVRGQIAVNADWMPTLAEMCGIDLDTSDLDGKSLMPIIDNSKAESNHNAFCWKFGNSWAARNGDWKLLGHPFVNGEKFSAQDSLFLVNLVNDPGEQTNLAKQYPEKVKELEEQYAVWLTNNSTGKKEITDSDE</sequence>
<protein>
    <submittedName>
        <fullName evidence="7">Arylsulfatase A-like enzyme</fullName>
    </submittedName>
</protein>
<dbReference type="InterPro" id="IPR000917">
    <property type="entry name" value="Sulfatase_N"/>
</dbReference>
<dbReference type="PANTHER" id="PTHR42693">
    <property type="entry name" value="ARYLSULFATASE FAMILY MEMBER"/>
    <property type="match status" value="1"/>
</dbReference>
<gene>
    <name evidence="7" type="ORF">BC643_3829</name>
</gene>
<dbReference type="RefSeq" id="WP_120274842.1">
    <property type="nucleotide sequence ID" value="NZ_RAPN01000003.1"/>
</dbReference>
<feature type="chain" id="PRO_5019365927" evidence="5">
    <location>
        <begin position="22"/>
        <end position="457"/>
    </location>
</feature>
<reference evidence="7 8" key="1">
    <citation type="submission" date="2018-09" db="EMBL/GenBank/DDBJ databases">
        <title>Genomic Encyclopedia of Archaeal and Bacterial Type Strains, Phase II (KMG-II): from individual species to whole genera.</title>
        <authorList>
            <person name="Goeker M."/>
        </authorList>
    </citation>
    <scope>NUCLEOTIDE SEQUENCE [LARGE SCALE GENOMIC DNA]</scope>
    <source>
        <strain evidence="7 8">DSM 27148</strain>
    </source>
</reference>
<keyword evidence="4" id="KW-0106">Calcium</keyword>
<keyword evidence="3" id="KW-0378">Hydrolase</keyword>
<dbReference type="Pfam" id="PF00884">
    <property type="entry name" value="Sulfatase"/>
    <property type="match status" value="1"/>
</dbReference>
<feature type="signal peptide" evidence="5">
    <location>
        <begin position="1"/>
        <end position="21"/>
    </location>
</feature>
<dbReference type="PANTHER" id="PTHR42693:SF33">
    <property type="entry name" value="ARYLSULFATASE"/>
    <property type="match status" value="1"/>
</dbReference>
<dbReference type="Proteomes" id="UP000283387">
    <property type="component" value="Unassembled WGS sequence"/>
</dbReference>
<dbReference type="Gene3D" id="3.40.720.10">
    <property type="entry name" value="Alkaline Phosphatase, subunit A"/>
    <property type="match status" value="1"/>
</dbReference>
<evidence type="ECO:0000256" key="4">
    <source>
        <dbReference type="ARBA" id="ARBA00022837"/>
    </source>
</evidence>